<dbReference type="InterPro" id="IPR000432">
    <property type="entry name" value="DNA_mismatch_repair_MutS_C"/>
</dbReference>
<dbReference type="InterPro" id="IPR036187">
    <property type="entry name" value="DNA_mismatch_repair_MutS_sf"/>
</dbReference>
<dbReference type="EMBL" id="LK056654">
    <property type="protein sequence ID" value="CDU22019.1"/>
    <property type="molecule type" value="Genomic_DNA"/>
</dbReference>
<protein>
    <submittedName>
        <fullName evidence="8">Related to meiosis-specific MutS homolog</fullName>
    </submittedName>
</protein>
<feature type="region of interest" description="Disordered" evidence="6">
    <location>
        <begin position="326"/>
        <end position="356"/>
    </location>
</feature>
<name>A0A127Z797_9BASI</name>
<dbReference type="GO" id="GO:0007131">
    <property type="term" value="P:reciprocal meiotic recombination"/>
    <property type="evidence" value="ECO:0007669"/>
    <property type="project" value="TreeGrafter"/>
</dbReference>
<dbReference type="SUPFAM" id="SSF52540">
    <property type="entry name" value="P-loop containing nucleoside triphosphate hydrolases"/>
    <property type="match status" value="1"/>
</dbReference>
<gene>
    <name evidence="8" type="ORF">SPSC_00649</name>
</gene>
<evidence type="ECO:0000256" key="6">
    <source>
        <dbReference type="SAM" id="MobiDB-lite"/>
    </source>
</evidence>
<dbReference type="GO" id="GO:0030983">
    <property type="term" value="F:mismatched DNA binding"/>
    <property type="evidence" value="ECO:0007669"/>
    <property type="project" value="InterPro"/>
</dbReference>
<proteinExistence type="inferred from homology"/>
<dbReference type="Gene3D" id="1.10.1420.10">
    <property type="match status" value="2"/>
</dbReference>
<organism evidence="8">
    <name type="scientific">Sporisorium scitamineum</name>
    <dbReference type="NCBI Taxonomy" id="49012"/>
    <lineage>
        <taxon>Eukaryota</taxon>
        <taxon>Fungi</taxon>
        <taxon>Dikarya</taxon>
        <taxon>Basidiomycota</taxon>
        <taxon>Ustilaginomycotina</taxon>
        <taxon>Ustilaginomycetes</taxon>
        <taxon>Ustilaginales</taxon>
        <taxon>Ustilaginaceae</taxon>
        <taxon>Sporisorium</taxon>
    </lineage>
</organism>
<dbReference type="GO" id="GO:0005524">
    <property type="term" value="F:ATP binding"/>
    <property type="evidence" value="ECO:0007669"/>
    <property type="project" value="UniProtKB-KW"/>
</dbReference>
<dbReference type="PANTHER" id="PTHR11361">
    <property type="entry name" value="DNA MISMATCH REPAIR PROTEIN MUTS FAMILY MEMBER"/>
    <property type="match status" value="1"/>
</dbReference>
<dbReference type="InterPro" id="IPR045076">
    <property type="entry name" value="MutS"/>
</dbReference>
<sequence length="1070" mass="118021">MDLNADLNAGANPFPPLRADEQLVDGRPNTAASVATSTSSFRIPGIRPSGPNRVAVPHSLVEETQPSTSFTRLFAPQGDIINTSWHARQSDQHPPVPWLFRHGPSPAEIVASSQEDPMNVNDPRSSLHHDRLNWVPVTAIPGAVSPGTFRSDDQVRPFTASSYHRSKLVTADGFVGNYVCALIENRGTGREVGIASIERDTGLCIITQLADTPTYARTIHHLSMHPPSILLIPASASNRAKNAAFTSASRGSKRAKTLTHIDGDTEEGSSADASQNHNQSVLVHILEQLYGLQAQPFPRRHWNYEEGARYLDRLVVDDVDEAKGQNSDLVHAAPEVNARPSQQSQRPTSSRPQTGQFSLDLNAKASSRAAILVAAADKFYLLSAFAGLIDFYMETFNRVFTPKTLRIKFVVPEGTILINSNTAHDLELVRNAIDPRSKDSLYGLLNHCVSPMGQRLLRMNILQPLADLGVITARQEAVAELRNSEERYFAVHESLKPLRDGFIDLDKLIHTLSCPPKSSANPRLETERKLSSILSLRTLLRCLGPVRAALRNSSSQLLQSISSFLESQEIHEIHEAIQDTIDEEIIHAKAGLGSRHARMHAVRSERSPLLDVARQTYQENWLDIEQLRQRLESETDLSLSLKMISSGYLLRTKLESSRMRDLPDYFTNVTRAKSGNGVTMTTLHLKKLNARLVDSMNEVCNMSETIVDELIKSITGLVASLNKVSEALSLLDMLVSFTNVAMTNNYVRPTIGDKIDIRNASHPILDRIDSVNAGSSSVVTRRRRTFVPNDIYLASGERVCLITGPNMSGKSTILRQIALITVLAGIGCFVPAASATLPIPDALLSLLTHDDDPTQNLSTFATEMRTSAFIHSVASPRSLVLLDEMGRGTSPDEGCAVATAIVEDLLNEKGCTVFFATHFGELVEGLEGKEGVVCQHLNVGMVQRRENVDLVFHHKLHLGRGLNSHYSLQVAKMMGCFHDGFLQRARDVAVAERSIHADETVSLDSQTRARRKVLRTMVRDLRRLADKSLADNVSNGEEETLRNDATQPLIAKLSHLQLHSVNELERTYVE</sequence>
<evidence type="ECO:0000256" key="5">
    <source>
        <dbReference type="ARBA" id="ARBA00023254"/>
    </source>
</evidence>
<dbReference type="Pfam" id="PF05190">
    <property type="entry name" value="MutS_IV"/>
    <property type="match status" value="1"/>
</dbReference>
<evidence type="ECO:0000256" key="1">
    <source>
        <dbReference type="ARBA" id="ARBA00006271"/>
    </source>
</evidence>
<dbReference type="GO" id="GO:0005634">
    <property type="term" value="C:nucleus"/>
    <property type="evidence" value="ECO:0007669"/>
    <property type="project" value="TreeGrafter"/>
</dbReference>
<dbReference type="SMART" id="SM00533">
    <property type="entry name" value="MUTSd"/>
    <property type="match status" value="1"/>
</dbReference>
<dbReference type="Pfam" id="PF05192">
    <property type="entry name" value="MutS_III"/>
    <property type="match status" value="1"/>
</dbReference>
<dbReference type="GO" id="GO:0140664">
    <property type="term" value="F:ATP-dependent DNA damage sensor activity"/>
    <property type="evidence" value="ECO:0007669"/>
    <property type="project" value="InterPro"/>
</dbReference>
<dbReference type="PROSITE" id="PS00486">
    <property type="entry name" value="DNA_MISMATCH_REPAIR_2"/>
    <property type="match status" value="1"/>
</dbReference>
<evidence type="ECO:0000259" key="7">
    <source>
        <dbReference type="PROSITE" id="PS00486"/>
    </source>
</evidence>
<dbReference type="GO" id="GO:0006298">
    <property type="term" value="P:mismatch repair"/>
    <property type="evidence" value="ECO:0007669"/>
    <property type="project" value="InterPro"/>
</dbReference>
<keyword evidence="5" id="KW-0469">Meiosis</keyword>
<dbReference type="Pfam" id="PF00488">
    <property type="entry name" value="MutS_V"/>
    <property type="match status" value="1"/>
</dbReference>
<dbReference type="Gene3D" id="3.40.50.300">
    <property type="entry name" value="P-loop containing nucleotide triphosphate hydrolases"/>
    <property type="match status" value="1"/>
</dbReference>
<feature type="domain" description="DNA mismatch repair proteins mutS family" evidence="7">
    <location>
        <begin position="878"/>
        <end position="894"/>
    </location>
</feature>
<keyword evidence="2" id="KW-0547">Nucleotide-binding</keyword>
<dbReference type="SMART" id="SM00534">
    <property type="entry name" value="MUTSac"/>
    <property type="match status" value="1"/>
</dbReference>
<reference evidence="8" key="1">
    <citation type="submission" date="2014-06" db="EMBL/GenBank/DDBJ databases">
        <authorList>
            <person name="Ju J."/>
            <person name="Zhang J."/>
        </authorList>
    </citation>
    <scope>NUCLEOTIDE SEQUENCE</scope>
    <source>
        <strain evidence="8">SscI8</strain>
    </source>
</reference>
<keyword evidence="3" id="KW-0067">ATP-binding</keyword>
<dbReference type="InterPro" id="IPR027417">
    <property type="entry name" value="P-loop_NTPase"/>
</dbReference>
<keyword evidence="4" id="KW-0238">DNA-binding</keyword>
<dbReference type="OrthoDB" id="276261at2759"/>
<dbReference type="AlphaFoldDB" id="A0A127Z797"/>
<evidence type="ECO:0000256" key="4">
    <source>
        <dbReference type="ARBA" id="ARBA00023125"/>
    </source>
</evidence>
<dbReference type="InterPro" id="IPR007696">
    <property type="entry name" value="DNA_mismatch_repair_MutS_core"/>
</dbReference>
<dbReference type="InterPro" id="IPR007861">
    <property type="entry name" value="DNA_mismatch_repair_MutS_clamp"/>
</dbReference>
<dbReference type="SUPFAM" id="SSF48334">
    <property type="entry name" value="DNA repair protein MutS, domain III"/>
    <property type="match status" value="1"/>
</dbReference>
<accession>A0A127Z797</accession>
<evidence type="ECO:0000313" key="8">
    <source>
        <dbReference type="EMBL" id="CDU22019.1"/>
    </source>
</evidence>
<evidence type="ECO:0000256" key="3">
    <source>
        <dbReference type="ARBA" id="ARBA00022840"/>
    </source>
</evidence>
<dbReference type="PANTHER" id="PTHR11361:SF21">
    <property type="entry name" value="MUTS PROTEIN HOMOLOG 4"/>
    <property type="match status" value="1"/>
</dbReference>
<feature type="compositionally biased region" description="Low complexity" evidence="6">
    <location>
        <begin position="339"/>
        <end position="354"/>
    </location>
</feature>
<comment type="similarity">
    <text evidence="1">Belongs to the DNA mismatch repair MutS family.</text>
</comment>
<evidence type="ECO:0000256" key="2">
    <source>
        <dbReference type="ARBA" id="ARBA00022741"/>
    </source>
</evidence>